<dbReference type="Pfam" id="PF04183">
    <property type="entry name" value="IucA_IucC"/>
    <property type="match status" value="1"/>
</dbReference>
<protein>
    <submittedName>
        <fullName evidence="5">Siderophore biosynthesis protein</fullName>
    </submittedName>
</protein>
<evidence type="ECO:0000256" key="1">
    <source>
        <dbReference type="ARBA" id="ARBA00004924"/>
    </source>
</evidence>
<evidence type="ECO:0000313" key="6">
    <source>
        <dbReference type="Proteomes" id="UP000324517"/>
    </source>
</evidence>
<dbReference type="Gene3D" id="1.10.510.40">
    <property type="match status" value="1"/>
</dbReference>
<comment type="caution">
    <text evidence="5">The sequence shown here is derived from an EMBL/GenBank/DDBJ whole genome shotgun (WGS) entry which is preliminary data.</text>
</comment>
<dbReference type="OrthoDB" id="495728at2"/>
<dbReference type="InterPro" id="IPR007310">
    <property type="entry name" value="Aerobactin_biosyn_IucA/IucC_N"/>
</dbReference>
<comment type="pathway">
    <text evidence="1">Siderophore biosynthesis.</text>
</comment>
<dbReference type="EMBL" id="VTET01000003">
    <property type="protein sequence ID" value="TYS73050.1"/>
    <property type="molecule type" value="Genomic_DNA"/>
</dbReference>
<dbReference type="PANTHER" id="PTHR34384">
    <property type="entry name" value="L-2,3-DIAMINOPROPANOATE--CITRATE LIGASE"/>
    <property type="match status" value="1"/>
</dbReference>
<dbReference type="Gene3D" id="6.10.250.3370">
    <property type="match status" value="1"/>
</dbReference>
<dbReference type="Pfam" id="PF06276">
    <property type="entry name" value="FhuF"/>
    <property type="match status" value="1"/>
</dbReference>
<dbReference type="RefSeq" id="WP_148978970.1">
    <property type="nucleotide sequence ID" value="NZ_JBNILM010000002.1"/>
</dbReference>
<feature type="domain" description="Aerobactin siderophore biosynthesis IucA/IucC-like C-terminal" evidence="4">
    <location>
        <begin position="384"/>
        <end position="545"/>
    </location>
</feature>
<dbReference type="GO" id="GO:0016881">
    <property type="term" value="F:acid-amino acid ligase activity"/>
    <property type="evidence" value="ECO:0007669"/>
    <property type="project" value="UniProtKB-ARBA"/>
</dbReference>
<evidence type="ECO:0000259" key="3">
    <source>
        <dbReference type="Pfam" id="PF04183"/>
    </source>
</evidence>
<dbReference type="PANTHER" id="PTHR34384:SF6">
    <property type="entry name" value="STAPHYLOFERRIN B SYNTHASE"/>
    <property type="match status" value="1"/>
</dbReference>
<organism evidence="5 6">
    <name type="scientific">Sutcliffiella horikoshii</name>
    <dbReference type="NCBI Taxonomy" id="79883"/>
    <lineage>
        <taxon>Bacteria</taxon>
        <taxon>Bacillati</taxon>
        <taxon>Bacillota</taxon>
        <taxon>Bacilli</taxon>
        <taxon>Bacillales</taxon>
        <taxon>Bacillaceae</taxon>
        <taxon>Sutcliffiella</taxon>
    </lineage>
</organism>
<dbReference type="GO" id="GO:0019290">
    <property type="term" value="P:siderophore biosynthetic process"/>
    <property type="evidence" value="ECO:0007669"/>
    <property type="project" value="InterPro"/>
</dbReference>
<dbReference type="InterPro" id="IPR037455">
    <property type="entry name" value="LucA/IucC-like"/>
</dbReference>
<dbReference type="Proteomes" id="UP000324517">
    <property type="component" value="Unassembled WGS sequence"/>
</dbReference>
<name>A0A5D4TBD3_9BACI</name>
<reference evidence="5 6" key="1">
    <citation type="submission" date="2019-08" db="EMBL/GenBank/DDBJ databases">
        <title>Bacillus genomes from the desert of Cuatro Cienegas, Coahuila.</title>
        <authorList>
            <person name="Olmedo-Alvarez G."/>
        </authorList>
    </citation>
    <scope>NUCLEOTIDE SEQUENCE [LARGE SCALE GENOMIC DNA]</scope>
    <source>
        <strain evidence="5 6">CH98b_3T</strain>
    </source>
</reference>
<proteinExistence type="inferred from homology"/>
<sequence>MQQQVVSKTENRVIKQLLEAIMFEKLLPFEINNESSKTYITIFANNLSIHSEAKRSSFGRIRLKESTMEITDTQGRPIFEPLREIVLQLTNNKKMQDSLMEELHQTILLGDWNEKNLEHPYRRGLSYEEMESAIMEGHPYHPCFKARTGFSLSDHEMYGPEARQSFQLWWVAVKRDYVKASFPHAEKTFLQDELGVKTYSLLLERLNMAGGTTKDYSLFPVHPWQWKNKIQHELKCLSPDSMIPLGYAGDFFRATQSVRTLWNETHPKKAHIKLPLNMVNTSSLRLIEPHSVCTAPALSTWLEKLIKSDSYLTESLNILPEYAGIVGMEDNPNFSGHLAAIWRKSPSSFLKEEERAIPMNAMSLIEQDGEPFIKPWLERYGMMEWVTQFIKVTVVPVWHLLVSEGVALEAHAQNMILVHEDGWPKKIILRDFHESLEYVEDFLKQPSLAPNFKKLHPCYLNAGGDEFYWMSSIEGLRELIMDTLFVFHLSEVSFLLSEHMNFPEKAFWEVVRETIHSHLLLHPSLHERNKLLKAEKECIFTESLFTRKVGMDKREHRHSVINSLFKEGKLY</sequence>
<evidence type="ECO:0000256" key="2">
    <source>
        <dbReference type="ARBA" id="ARBA00007832"/>
    </source>
</evidence>
<evidence type="ECO:0000259" key="4">
    <source>
        <dbReference type="Pfam" id="PF06276"/>
    </source>
</evidence>
<dbReference type="InterPro" id="IPR022770">
    <property type="entry name" value="IucA/IucC-like_C"/>
</dbReference>
<accession>A0A5D4TBD3</accession>
<gene>
    <name evidence="5" type="ORF">FZC75_08305</name>
</gene>
<feature type="domain" description="Aerobactin siderophore biosynthesis IucA/IucC N-terminal" evidence="3">
    <location>
        <begin position="127"/>
        <end position="362"/>
    </location>
</feature>
<comment type="similarity">
    <text evidence="2">Belongs to the IucA/IucC family.</text>
</comment>
<evidence type="ECO:0000313" key="5">
    <source>
        <dbReference type="EMBL" id="TYS73050.1"/>
    </source>
</evidence>
<dbReference type="AlphaFoldDB" id="A0A5D4TBD3"/>